<proteinExistence type="inferred from homology"/>
<dbReference type="InterPro" id="IPR037185">
    <property type="entry name" value="EmrE-like"/>
</dbReference>
<keyword evidence="3" id="KW-1003">Cell membrane</keyword>
<evidence type="ECO:0000313" key="10">
    <source>
        <dbReference type="Proteomes" id="UP000319769"/>
    </source>
</evidence>
<dbReference type="Gene3D" id="1.10.3730.20">
    <property type="match status" value="1"/>
</dbReference>
<comment type="subcellular location">
    <subcellularLocation>
        <location evidence="1 7">Cell membrane</location>
        <topology evidence="1 7">Multi-pass membrane protein</topology>
    </subcellularLocation>
</comment>
<dbReference type="AlphaFoldDB" id="A0A5N0VB64"/>
<dbReference type="Pfam" id="PF00893">
    <property type="entry name" value="Multi_Drug_Res"/>
    <property type="match status" value="1"/>
</dbReference>
<dbReference type="Proteomes" id="UP000319769">
    <property type="component" value="Unassembled WGS sequence"/>
</dbReference>
<keyword evidence="2" id="KW-0813">Transport</keyword>
<dbReference type="GO" id="GO:0022857">
    <property type="term" value="F:transmembrane transporter activity"/>
    <property type="evidence" value="ECO:0007669"/>
    <property type="project" value="InterPro"/>
</dbReference>
<keyword evidence="4 7" id="KW-0812">Transmembrane</keyword>
<reference evidence="9" key="1">
    <citation type="submission" date="2019-09" db="EMBL/GenBank/DDBJ databases">
        <authorList>
            <person name="Teo W.F.A."/>
            <person name="Duangmal K."/>
        </authorList>
    </citation>
    <scope>NUCLEOTIDE SEQUENCE [LARGE SCALE GENOMIC DNA]</scope>
    <source>
        <strain evidence="9">K81G1</strain>
    </source>
</reference>
<feature type="transmembrane region" description="Helical" evidence="8">
    <location>
        <begin position="91"/>
        <end position="107"/>
    </location>
</feature>
<evidence type="ECO:0000256" key="5">
    <source>
        <dbReference type="ARBA" id="ARBA00022989"/>
    </source>
</evidence>
<evidence type="ECO:0000313" key="9">
    <source>
        <dbReference type="EMBL" id="KAA9163627.1"/>
    </source>
</evidence>
<comment type="caution">
    <text evidence="9">The sequence shown here is derived from an EMBL/GenBank/DDBJ whole genome shotgun (WGS) entry which is preliminary data.</text>
</comment>
<organism evidence="9 10">
    <name type="scientific">Amycolatopsis acidicola</name>
    <dbReference type="NCBI Taxonomy" id="2596893"/>
    <lineage>
        <taxon>Bacteria</taxon>
        <taxon>Bacillati</taxon>
        <taxon>Actinomycetota</taxon>
        <taxon>Actinomycetes</taxon>
        <taxon>Pseudonocardiales</taxon>
        <taxon>Pseudonocardiaceae</taxon>
        <taxon>Amycolatopsis</taxon>
    </lineage>
</organism>
<accession>A0A5N0VB64</accession>
<keyword evidence="6 8" id="KW-0472">Membrane</keyword>
<dbReference type="RefSeq" id="WP_144750564.1">
    <property type="nucleotide sequence ID" value="NZ_VMNW02000009.1"/>
</dbReference>
<keyword evidence="5 8" id="KW-1133">Transmembrane helix</keyword>
<evidence type="ECO:0000256" key="7">
    <source>
        <dbReference type="RuleBase" id="RU003942"/>
    </source>
</evidence>
<sequence>MRPHRLKVALLLCGAVAAEVSGTLLLGLSAGFTRPLPSIGVLAGYVVSILLFSRAVGEGIPLGAAYGTLTGCGLVSATLLGALLFGDPPGLAQVAGLVLIGAGVLALQTRRPEAGR</sequence>
<feature type="transmembrane region" description="Helical" evidence="8">
    <location>
        <begin position="32"/>
        <end position="52"/>
    </location>
</feature>
<evidence type="ECO:0000256" key="6">
    <source>
        <dbReference type="ARBA" id="ARBA00023136"/>
    </source>
</evidence>
<dbReference type="PANTHER" id="PTHR30561">
    <property type="entry name" value="SMR FAMILY PROTON-DEPENDENT DRUG EFFLUX TRANSPORTER SUGE"/>
    <property type="match status" value="1"/>
</dbReference>
<dbReference type="GO" id="GO:0005886">
    <property type="term" value="C:plasma membrane"/>
    <property type="evidence" value="ECO:0007669"/>
    <property type="project" value="UniProtKB-SubCell"/>
</dbReference>
<dbReference type="InterPro" id="IPR045324">
    <property type="entry name" value="Small_multidrug_res"/>
</dbReference>
<gene>
    <name evidence="9" type="ORF">FPZ12_008960</name>
</gene>
<feature type="transmembrane region" description="Helical" evidence="8">
    <location>
        <begin position="64"/>
        <end position="85"/>
    </location>
</feature>
<comment type="similarity">
    <text evidence="7">Belongs to the drug/metabolite transporter (DMT) superfamily. Small multidrug resistance (SMR) (TC 2.A.7.1) family.</text>
</comment>
<evidence type="ECO:0000256" key="1">
    <source>
        <dbReference type="ARBA" id="ARBA00004651"/>
    </source>
</evidence>
<protein>
    <submittedName>
        <fullName evidence="9">QacE family quaternary ammonium compound efflux SMR transporter</fullName>
    </submittedName>
</protein>
<dbReference type="InterPro" id="IPR000390">
    <property type="entry name" value="Small_drug/metabolite_transptr"/>
</dbReference>
<keyword evidence="10" id="KW-1185">Reference proteome</keyword>
<evidence type="ECO:0000256" key="2">
    <source>
        <dbReference type="ARBA" id="ARBA00022448"/>
    </source>
</evidence>
<evidence type="ECO:0000256" key="4">
    <source>
        <dbReference type="ARBA" id="ARBA00022692"/>
    </source>
</evidence>
<evidence type="ECO:0000256" key="8">
    <source>
        <dbReference type="SAM" id="Phobius"/>
    </source>
</evidence>
<dbReference type="EMBL" id="VMNW02000009">
    <property type="protein sequence ID" value="KAA9163627.1"/>
    <property type="molecule type" value="Genomic_DNA"/>
</dbReference>
<evidence type="ECO:0000256" key="3">
    <source>
        <dbReference type="ARBA" id="ARBA00022475"/>
    </source>
</evidence>
<dbReference type="PANTHER" id="PTHR30561:SF1">
    <property type="entry name" value="MULTIDRUG TRANSPORTER EMRE"/>
    <property type="match status" value="1"/>
</dbReference>
<name>A0A5N0VB64_9PSEU</name>
<dbReference type="SUPFAM" id="SSF103481">
    <property type="entry name" value="Multidrug resistance efflux transporter EmrE"/>
    <property type="match status" value="1"/>
</dbReference>